<dbReference type="Proteomes" id="UP000181942">
    <property type="component" value="Unassembled WGS sequence"/>
</dbReference>
<dbReference type="EMBL" id="FONR01000034">
    <property type="protein sequence ID" value="SFG93970.1"/>
    <property type="molecule type" value="Genomic_DNA"/>
</dbReference>
<accession>A0A1I2VXU7</accession>
<sequence length="97" mass="10684">MLRAFPLAHGRVLDRLLEELPRLTSDAESINAAARKLIALSIEYMDGTSVTGVPACQEERDRRMQWRLSVVNEASGRPAVGDGRLPRDDLPGSDLRG</sequence>
<reference evidence="2 3" key="1">
    <citation type="submission" date="2016-10" db="EMBL/GenBank/DDBJ databases">
        <authorList>
            <person name="de Groot N.N."/>
        </authorList>
    </citation>
    <scope>NUCLEOTIDE SEQUENCE [LARGE SCALE GENOMIC DNA]</scope>
    <source>
        <strain evidence="2 3">OK461</strain>
    </source>
</reference>
<name>A0A1I2VXU7_9ACTN</name>
<protein>
    <submittedName>
        <fullName evidence="2">Uncharacterized protein</fullName>
    </submittedName>
</protein>
<organism evidence="2 3">
    <name type="scientific">Streptomyces mirabilis</name>
    <dbReference type="NCBI Taxonomy" id="68239"/>
    <lineage>
        <taxon>Bacteria</taxon>
        <taxon>Bacillati</taxon>
        <taxon>Actinomycetota</taxon>
        <taxon>Actinomycetes</taxon>
        <taxon>Kitasatosporales</taxon>
        <taxon>Streptomycetaceae</taxon>
        <taxon>Streptomyces</taxon>
    </lineage>
</organism>
<evidence type="ECO:0000313" key="3">
    <source>
        <dbReference type="Proteomes" id="UP000181942"/>
    </source>
</evidence>
<feature type="region of interest" description="Disordered" evidence="1">
    <location>
        <begin position="75"/>
        <end position="97"/>
    </location>
</feature>
<dbReference type="RefSeq" id="WP_075033130.1">
    <property type="nucleotide sequence ID" value="NZ_FONR01000034.1"/>
</dbReference>
<dbReference type="AlphaFoldDB" id="A0A1I2VXU7"/>
<feature type="compositionally biased region" description="Basic and acidic residues" evidence="1">
    <location>
        <begin position="84"/>
        <end position="97"/>
    </location>
</feature>
<proteinExistence type="predicted"/>
<evidence type="ECO:0000256" key="1">
    <source>
        <dbReference type="SAM" id="MobiDB-lite"/>
    </source>
</evidence>
<gene>
    <name evidence="2" type="ORF">SAMN02787118_13416</name>
</gene>
<evidence type="ECO:0000313" key="2">
    <source>
        <dbReference type="EMBL" id="SFG93970.1"/>
    </source>
</evidence>